<reference evidence="3" key="1">
    <citation type="journal article" date="2017" name="Genome Biol.">
        <title>Comparative genomics reveals high biological diversity and specific adaptations in the industrially and medically important fungal genus Aspergillus.</title>
        <authorList>
            <person name="de Vries R.P."/>
            <person name="Riley R."/>
            <person name="Wiebenga A."/>
            <person name="Aguilar-Osorio G."/>
            <person name="Amillis S."/>
            <person name="Uchima C.A."/>
            <person name="Anderluh G."/>
            <person name="Asadollahi M."/>
            <person name="Askin M."/>
            <person name="Barry K."/>
            <person name="Battaglia E."/>
            <person name="Bayram O."/>
            <person name="Benocci T."/>
            <person name="Braus-Stromeyer S.A."/>
            <person name="Caldana C."/>
            <person name="Canovas D."/>
            <person name="Cerqueira G.C."/>
            <person name="Chen F."/>
            <person name="Chen W."/>
            <person name="Choi C."/>
            <person name="Clum A."/>
            <person name="Dos Santos R.A."/>
            <person name="Damasio A.R."/>
            <person name="Diallinas G."/>
            <person name="Emri T."/>
            <person name="Fekete E."/>
            <person name="Flipphi M."/>
            <person name="Freyberg S."/>
            <person name="Gallo A."/>
            <person name="Gournas C."/>
            <person name="Habgood R."/>
            <person name="Hainaut M."/>
            <person name="Harispe M.L."/>
            <person name="Henrissat B."/>
            <person name="Hilden K.S."/>
            <person name="Hope R."/>
            <person name="Hossain A."/>
            <person name="Karabika E."/>
            <person name="Karaffa L."/>
            <person name="Karanyi Z."/>
            <person name="Krasevec N."/>
            <person name="Kuo A."/>
            <person name="Kusch H."/>
            <person name="LaButti K."/>
            <person name="Lagendijk E.L."/>
            <person name="Lapidus A."/>
            <person name="Levasseur A."/>
            <person name="Lindquist E."/>
            <person name="Lipzen A."/>
            <person name="Logrieco A.F."/>
            <person name="MacCabe A."/>
            <person name="Maekelae M.R."/>
            <person name="Malavazi I."/>
            <person name="Melin P."/>
            <person name="Meyer V."/>
            <person name="Mielnichuk N."/>
            <person name="Miskei M."/>
            <person name="Molnar A.P."/>
            <person name="Mule G."/>
            <person name="Ngan C.Y."/>
            <person name="Orejas M."/>
            <person name="Orosz E."/>
            <person name="Ouedraogo J.P."/>
            <person name="Overkamp K.M."/>
            <person name="Park H.-S."/>
            <person name="Perrone G."/>
            <person name="Piumi F."/>
            <person name="Punt P.J."/>
            <person name="Ram A.F."/>
            <person name="Ramon A."/>
            <person name="Rauscher S."/>
            <person name="Record E."/>
            <person name="Riano-Pachon D.M."/>
            <person name="Robert V."/>
            <person name="Roehrig J."/>
            <person name="Ruller R."/>
            <person name="Salamov A."/>
            <person name="Salih N.S."/>
            <person name="Samson R.A."/>
            <person name="Sandor E."/>
            <person name="Sanguinetti M."/>
            <person name="Schuetze T."/>
            <person name="Sepcic K."/>
            <person name="Shelest E."/>
            <person name="Sherlock G."/>
            <person name="Sophianopoulou V."/>
            <person name="Squina F.M."/>
            <person name="Sun H."/>
            <person name="Susca A."/>
            <person name="Todd R.B."/>
            <person name="Tsang A."/>
            <person name="Unkles S.E."/>
            <person name="van de Wiele N."/>
            <person name="van Rossen-Uffink D."/>
            <person name="Oliveira J.V."/>
            <person name="Vesth T.C."/>
            <person name="Visser J."/>
            <person name="Yu J.-H."/>
            <person name="Zhou M."/>
            <person name="Andersen M.R."/>
            <person name="Archer D.B."/>
            <person name="Baker S.E."/>
            <person name="Benoit I."/>
            <person name="Brakhage A.A."/>
            <person name="Braus G.H."/>
            <person name="Fischer R."/>
            <person name="Frisvad J.C."/>
            <person name="Goldman G.H."/>
            <person name="Houbraken J."/>
            <person name="Oakley B."/>
            <person name="Pocsi I."/>
            <person name="Scazzocchio C."/>
            <person name="Seiboth B."/>
            <person name="vanKuyk P.A."/>
            <person name="Wortman J."/>
            <person name="Dyer P.S."/>
            <person name="Grigoriev I.V."/>
        </authorList>
    </citation>
    <scope>NUCLEOTIDE SEQUENCE [LARGE SCALE GENOMIC DNA]</scope>
    <source>
        <strain evidence="3">ITEM 5010</strain>
    </source>
</reference>
<feature type="region of interest" description="Disordered" evidence="1">
    <location>
        <begin position="35"/>
        <end position="56"/>
    </location>
</feature>
<dbReference type="Proteomes" id="UP000188318">
    <property type="component" value="Unassembled WGS sequence"/>
</dbReference>
<dbReference type="VEuPathDB" id="FungiDB:ASPCADRAFT_210499"/>
<dbReference type="AlphaFoldDB" id="A0A1R3RC91"/>
<feature type="compositionally biased region" description="Basic and acidic residues" evidence="1">
    <location>
        <begin position="41"/>
        <end position="56"/>
    </location>
</feature>
<gene>
    <name evidence="2" type="ORF">ASPCADRAFT_210499</name>
</gene>
<accession>A0A1R3RC91</accession>
<evidence type="ECO:0000313" key="2">
    <source>
        <dbReference type="EMBL" id="OOF92083.1"/>
    </source>
</evidence>
<proteinExistence type="predicted"/>
<sequence>MAHGSGAINTHSLYLQGPWSLLRYPGFLESNIGPHKPVSRSRLESPHAHRRDITIL</sequence>
<dbReference type="EMBL" id="KV907508">
    <property type="protein sequence ID" value="OOF92083.1"/>
    <property type="molecule type" value="Genomic_DNA"/>
</dbReference>
<name>A0A1R3RC91_ASPC5</name>
<keyword evidence="3" id="KW-1185">Reference proteome</keyword>
<evidence type="ECO:0000313" key="3">
    <source>
        <dbReference type="Proteomes" id="UP000188318"/>
    </source>
</evidence>
<protein>
    <submittedName>
        <fullName evidence="2">Uncharacterized protein</fullName>
    </submittedName>
</protein>
<evidence type="ECO:0000256" key="1">
    <source>
        <dbReference type="SAM" id="MobiDB-lite"/>
    </source>
</evidence>
<organism evidence="2 3">
    <name type="scientific">Aspergillus carbonarius (strain ITEM 5010)</name>
    <dbReference type="NCBI Taxonomy" id="602072"/>
    <lineage>
        <taxon>Eukaryota</taxon>
        <taxon>Fungi</taxon>
        <taxon>Dikarya</taxon>
        <taxon>Ascomycota</taxon>
        <taxon>Pezizomycotina</taxon>
        <taxon>Eurotiomycetes</taxon>
        <taxon>Eurotiomycetidae</taxon>
        <taxon>Eurotiales</taxon>
        <taxon>Aspergillaceae</taxon>
        <taxon>Aspergillus</taxon>
        <taxon>Aspergillus subgen. Circumdati</taxon>
    </lineage>
</organism>